<keyword evidence="3" id="KW-1185">Reference proteome</keyword>
<name>A0A0P1IFX0_9RHOB</name>
<dbReference type="SMART" id="SM00869">
    <property type="entry name" value="Autotransporter"/>
    <property type="match status" value="1"/>
</dbReference>
<dbReference type="Proteomes" id="UP000051260">
    <property type="component" value="Unassembled WGS sequence"/>
</dbReference>
<dbReference type="EMBL" id="CYUD01000010">
    <property type="protein sequence ID" value="CUK10466.1"/>
    <property type="molecule type" value="Genomic_DNA"/>
</dbReference>
<dbReference type="Pfam" id="PF03797">
    <property type="entry name" value="Autotransporter"/>
    <property type="match status" value="1"/>
</dbReference>
<dbReference type="InterPro" id="IPR006315">
    <property type="entry name" value="OM_autotransptr_brl_dom"/>
</dbReference>
<dbReference type="NCBIfam" id="TIGR01414">
    <property type="entry name" value="autotrans_barl"/>
    <property type="match status" value="1"/>
</dbReference>
<dbReference type="STRING" id="1715692.RUE5091_03317"/>
<dbReference type="Gene3D" id="2.40.128.130">
    <property type="entry name" value="Autotransporter beta-domain"/>
    <property type="match status" value="1"/>
</dbReference>
<protein>
    <submittedName>
        <fullName evidence="2">Outer membrane autotransporter barrel domain protein</fullName>
    </submittedName>
</protein>
<accession>A0A0P1IFX0</accession>
<organism evidence="2 3">
    <name type="scientific">Ruegeria denitrificans</name>
    <dbReference type="NCBI Taxonomy" id="1715692"/>
    <lineage>
        <taxon>Bacteria</taxon>
        <taxon>Pseudomonadati</taxon>
        <taxon>Pseudomonadota</taxon>
        <taxon>Alphaproteobacteria</taxon>
        <taxon>Rhodobacterales</taxon>
        <taxon>Roseobacteraceae</taxon>
        <taxon>Ruegeria</taxon>
    </lineage>
</organism>
<evidence type="ECO:0000313" key="3">
    <source>
        <dbReference type="Proteomes" id="UP000051260"/>
    </source>
</evidence>
<evidence type="ECO:0000259" key="1">
    <source>
        <dbReference type="PROSITE" id="PS51208"/>
    </source>
</evidence>
<dbReference type="InterPro" id="IPR036709">
    <property type="entry name" value="Autotransporte_beta_dom_sf"/>
</dbReference>
<dbReference type="SUPFAM" id="SSF103515">
    <property type="entry name" value="Autotransporter"/>
    <property type="match status" value="1"/>
</dbReference>
<reference evidence="3" key="1">
    <citation type="submission" date="2015-09" db="EMBL/GenBank/DDBJ databases">
        <authorList>
            <person name="Rodrigo-Torres L."/>
            <person name="Arahal D.R."/>
        </authorList>
    </citation>
    <scope>NUCLEOTIDE SEQUENCE [LARGE SCALE GENOMIC DNA]</scope>
    <source>
        <strain evidence="3">CECT 5091</strain>
    </source>
</reference>
<gene>
    <name evidence="2" type="ORF">RUE5091_03317</name>
</gene>
<dbReference type="GO" id="GO:0019867">
    <property type="term" value="C:outer membrane"/>
    <property type="evidence" value="ECO:0007669"/>
    <property type="project" value="InterPro"/>
</dbReference>
<dbReference type="PROSITE" id="PS51208">
    <property type="entry name" value="AUTOTRANSPORTER"/>
    <property type="match status" value="1"/>
</dbReference>
<dbReference type="AlphaFoldDB" id="A0A0P1IFX0"/>
<sequence length="312" mass="33465">MSRRFGAGCYSQNFLRNCIKRVGTVTQSNGSNVFIASQVQTEMTTTAGPLFWVEADGERDSYDVGEGEMTTNSGGLRYGANLPLGEVAGGQVFGGLEFDISSLSSNIGTSLASANISADAYDVTLSSTWVADSLFYINGQLRYGYFDGNIRPAGGGTVDTDGGGYEISVEIGKLITLLNELTLTPQVQIMYSDIDMNDVPDRAGIGQIGSLMDGDTLTARVGLRAERDFANNSMLYGEIDFYHTFNNETSIVFGQNTVFAERGQNTAALTIGGIAPLSDHAQLYAEITSETGLGSSSGDYAFDWNFGFEFQF</sequence>
<dbReference type="InterPro" id="IPR005546">
    <property type="entry name" value="Autotransporte_beta"/>
</dbReference>
<evidence type="ECO:0000313" key="2">
    <source>
        <dbReference type="EMBL" id="CUK10466.1"/>
    </source>
</evidence>
<proteinExistence type="predicted"/>
<feature type="domain" description="Autotransporter" evidence="1">
    <location>
        <begin position="44"/>
        <end position="312"/>
    </location>
</feature>